<reference evidence="1 2" key="1">
    <citation type="submission" date="2016-10" db="EMBL/GenBank/DDBJ databases">
        <authorList>
            <person name="de Groot N.N."/>
        </authorList>
    </citation>
    <scope>NUCLEOTIDE SEQUENCE [LARGE SCALE GENOMIC DNA]</scope>
    <source>
        <strain evidence="1 2">CGMCC 1.8894</strain>
    </source>
</reference>
<dbReference type="STRING" id="564137.SAMN04488238_106216"/>
<accession>A0A1H3A731</accession>
<protein>
    <submittedName>
        <fullName evidence="1">Uncharacterized protein</fullName>
    </submittedName>
</protein>
<dbReference type="EMBL" id="FNOM01000006">
    <property type="protein sequence ID" value="SDX24984.1"/>
    <property type="molecule type" value="Genomic_DNA"/>
</dbReference>
<proteinExistence type="predicted"/>
<dbReference type="AlphaFoldDB" id="A0A1H3A731"/>
<dbReference type="Proteomes" id="UP000198539">
    <property type="component" value="Unassembled WGS sequence"/>
</dbReference>
<gene>
    <name evidence="1" type="ORF">SAMN04488238_106216</name>
</gene>
<sequence>MLCMKGAAWQVSIARLFNGIRSCPQSACEEAFASFRENI</sequence>
<organism evidence="1 2">
    <name type="scientific">Roseicitreum antarcticum</name>
    <dbReference type="NCBI Taxonomy" id="564137"/>
    <lineage>
        <taxon>Bacteria</taxon>
        <taxon>Pseudomonadati</taxon>
        <taxon>Pseudomonadota</taxon>
        <taxon>Alphaproteobacteria</taxon>
        <taxon>Rhodobacterales</taxon>
        <taxon>Paracoccaceae</taxon>
        <taxon>Roseicitreum</taxon>
    </lineage>
</organism>
<name>A0A1H3A731_9RHOB</name>
<keyword evidence="2" id="KW-1185">Reference proteome</keyword>
<evidence type="ECO:0000313" key="2">
    <source>
        <dbReference type="Proteomes" id="UP000198539"/>
    </source>
</evidence>
<evidence type="ECO:0000313" key="1">
    <source>
        <dbReference type="EMBL" id="SDX24984.1"/>
    </source>
</evidence>